<dbReference type="Gene3D" id="3.90.550.40">
    <property type="match status" value="1"/>
</dbReference>
<evidence type="ECO:0000313" key="1">
    <source>
        <dbReference type="EMBL" id="QJA60113.1"/>
    </source>
</evidence>
<dbReference type="AlphaFoldDB" id="A0A6M3IRN7"/>
<organism evidence="1">
    <name type="scientific">viral metagenome</name>
    <dbReference type="NCBI Taxonomy" id="1070528"/>
    <lineage>
        <taxon>unclassified sequences</taxon>
        <taxon>metagenomes</taxon>
        <taxon>organismal metagenomes</taxon>
    </lineage>
</organism>
<gene>
    <name evidence="1" type="ORF">MM415B01183_0007</name>
</gene>
<dbReference type="EMBL" id="MT141396">
    <property type="protein sequence ID" value="QJA60113.1"/>
    <property type="molecule type" value="Genomic_DNA"/>
</dbReference>
<dbReference type="SUPFAM" id="SSF53448">
    <property type="entry name" value="Nucleotide-diphospho-sugar transferases"/>
    <property type="match status" value="1"/>
</dbReference>
<dbReference type="InterPro" id="IPR029044">
    <property type="entry name" value="Nucleotide-diphossugar_trans"/>
</dbReference>
<name>A0A6M3IRN7_9ZZZZ</name>
<sequence length="195" mass="22534">MNLVNYMKEPKVALICPHHNEMIYTQAALSIMVQAHYADKLFFPSFATVSMVVVRNNLVENALKTDCSHFLFLDGDELFPEDMMLKLLTHNKDIVSAYVCVKRHPEKPNAYIKHNSKYMPYLGSGLEEVDAVGFGNILVKREVFEKMEKPWFAYEDSKTKITTEEIYFFEKAKKLGYKLYCDFGLRCQHLSLGAL</sequence>
<accession>A0A6M3IRN7</accession>
<protein>
    <submittedName>
        <fullName evidence="1">Putative glycosyl transferase</fullName>
    </submittedName>
</protein>
<reference evidence="1" key="1">
    <citation type="submission" date="2020-03" db="EMBL/GenBank/DDBJ databases">
        <title>The deep terrestrial virosphere.</title>
        <authorList>
            <person name="Holmfeldt K."/>
            <person name="Nilsson E."/>
            <person name="Simone D."/>
            <person name="Lopez-Fernandez M."/>
            <person name="Wu X."/>
            <person name="de Brujin I."/>
            <person name="Lundin D."/>
            <person name="Andersson A."/>
            <person name="Bertilsson S."/>
            <person name="Dopson M."/>
        </authorList>
    </citation>
    <scope>NUCLEOTIDE SEQUENCE</scope>
    <source>
        <strain evidence="1">MM415B01183</strain>
    </source>
</reference>
<dbReference type="GO" id="GO:0016740">
    <property type="term" value="F:transferase activity"/>
    <property type="evidence" value="ECO:0007669"/>
    <property type="project" value="UniProtKB-KW"/>
</dbReference>
<keyword evidence="1" id="KW-0808">Transferase</keyword>
<proteinExistence type="predicted"/>